<organism evidence="1 2">
    <name type="scientific">Cyclotella atomus</name>
    <dbReference type="NCBI Taxonomy" id="382360"/>
    <lineage>
        <taxon>Eukaryota</taxon>
        <taxon>Sar</taxon>
        <taxon>Stramenopiles</taxon>
        <taxon>Ochrophyta</taxon>
        <taxon>Bacillariophyta</taxon>
        <taxon>Coscinodiscophyceae</taxon>
        <taxon>Thalassiosirophycidae</taxon>
        <taxon>Stephanodiscales</taxon>
        <taxon>Stephanodiscaceae</taxon>
        <taxon>Cyclotella</taxon>
    </lineage>
</organism>
<dbReference type="SUPFAM" id="SSF51197">
    <property type="entry name" value="Clavaminate synthase-like"/>
    <property type="match status" value="1"/>
</dbReference>
<sequence length="319" mass="35947">MIIKLNEALNSSSKSMRDTRSDSIGSTITVDTFVKDRVNTSSDVDAAFFGIEVPENNELVRQALSSIVVLNSSSDHQVQSLLDTHNGHLLDIGTNLLDALREAAPAQLAARVGDFNENLFYEMQGHKKDVEAIISDNQRDAIGSVLQKDIDIFETSLRRLLNHNSLTYRGSFMRTEQTVYQPAHVDYDYPVLHEHGKKLFLAFFPLTAEGTFLQLWDNSDHDNNAQTVEGKVVFIPFGRMLIVPADTIHGGGFKKGEAGNLRFHLYIELMDDDNHAEDDALLLHPMNKYTEENDRSRELCERFVDADGFDHLLGVFFDE</sequence>
<name>A0ABD3PN14_9STRA</name>
<comment type="caution">
    <text evidence="1">The sequence shown here is derived from an EMBL/GenBank/DDBJ whole genome shotgun (WGS) entry which is preliminary data.</text>
</comment>
<protein>
    <submittedName>
        <fullName evidence="1">Uncharacterized protein</fullName>
    </submittedName>
</protein>
<evidence type="ECO:0000313" key="1">
    <source>
        <dbReference type="EMBL" id="KAL3789056.1"/>
    </source>
</evidence>
<evidence type="ECO:0000313" key="2">
    <source>
        <dbReference type="Proteomes" id="UP001530400"/>
    </source>
</evidence>
<proteinExistence type="predicted"/>
<gene>
    <name evidence="1" type="ORF">ACHAWO_004613</name>
</gene>
<keyword evidence="2" id="KW-1185">Reference proteome</keyword>
<reference evidence="1 2" key="1">
    <citation type="submission" date="2024-10" db="EMBL/GenBank/DDBJ databases">
        <title>Updated reference genomes for cyclostephanoid diatoms.</title>
        <authorList>
            <person name="Roberts W.R."/>
            <person name="Alverson A.J."/>
        </authorList>
    </citation>
    <scope>NUCLEOTIDE SEQUENCE [LARGE SCALE GENOMIC DNA]</scope>
    <source>
        <strain evidence="1 2">AJA010-31</strain>
    </source>
</reference>
<dbReference type="AlphaFoldDB" id="A0ABD3PN14"/>
<dbReference type="EMBL" id="JALLPJ020000539">
    <property type="protein sequence ID" value="KAL3789056.1"/>
    <property type="molecule type" value="Genomic_DNA"/>
</dbReference>
<accession>A0ABD3PN14</accession>
<dbReference type="Proteomes" id="UP001530400">
    <property type="component" value="Unassembled WGS sequence"/>
</dbReference>